<comment type="caution">
    <text evidence="1">The sequence shown here is derived from an EMBL/GenBank/DDBJ whole genome shotgun (WGS) entry which is preliminary data.</text>
</comment>
<name>A0AB35ILG2_9FIRM</name>
<sequence length="189" mass="22641">MILDFDNYIDTLKETSKDSDNDEYMIDLENPVINYDLFQKGFFEYYNKLVACSIDALVNIDDEWFFIEFKNGEINSKQKKNISEKVGHSIFSFMDNISEKTIYCQNKVNFILVYNEEKNKPKNKNKKLQADEYQFSKERQALKSHWPGIKKDIPLFQLGRYEKVYFKKVYTYTEKEFEKFVINRLAKTA</sequence>
<proteinExistence type="predicted"/>
<dbReference type="AlphaFoldDB" id="A0AB35ILG2"/>
<dbReference type="RefSeq" id="WP_272019100.1">
    <property type="nucleotide sequence ID" value="NZ_JAQLKE010000027.1"/>
</dbReference>
<gene>
    <name evidence="1" type="ORF">PM738_14120</name>
</gene>
<evidence type="ECO:0000313" key="1">
    <source>
        <dbReference type="EMBL" id="MDB7084942.1"/>
    </source>
</evidence>
<dbReference type="EMBL" id="JAQLKE010000027">
    <property type="protein sequence ID" value="MDB7084942.1"/>
    <property type="molecule type" value="Genomic_DNA"/>
</dbReference>
<protein>
    <submittedName>
        <fullName evidence="1">Uncharacterized protein</fullName>
    </submittedName>
</protein>
<accession>A0AB35ILG2</accession>
<dbReference type="Proteomes" id="UP001211987">
    <property type="component" value="Unassembled WGS sequence"/>
</dbReference>
<organism evidence="1 2">
    <name type="scientific">Thomasclavelia ramosa</name>
    <dbReference type="NCBI Taxonomy" id="1547"/>
    <lineage>
        <taxon>Bacteria</taxon>
        <taxon>Bacillati</taxon>
        <taxon>Bacillota</taxon>
        <taxon>Erysipelotrichia</taxon>
        <taxon>Erysipelotrichales</taxon>
        <taxon>Coprobacillaceae</taxon>
        <taxon>Thomasclavelia</taxon>
    </lineage>
</organism>
<evidence type="ECO:0000313" key="2">
    <source>
        <dbReference type="Proteomes" id="UP001211987"/>
    </source>
</evidence>
<reference evidence="1" key="1">
    <citation type="submission" date="2023-01" db="EMBL/GenBank/DDBJ databases">
        <title>Human gut microbiome strain richness.</title>
        <authorList>
            <person name="Chen-Liaw A."/>
        </authorList>
    </citation>
    <scope>NUCLEOTIDE SEQUENCE</scope>
    <source>
        <strain evidence="1">1001217st2_G6_1001217B_191108</strain>
    </source>
</reference>